<gene>
    <name evidence="3" type="ORF">EST38_g9209</name>
</gene>
<organism evidence="3 4">
    <name type="scientific">Candolleomyces aberdarensis</name>
    <dbReference type="NCBI Taxonomy" id="2316362"/>
    <lineage>
        <taxon>Eukaryota</taxon>
        <taxon>Fungi</taxon>
        <taxon>Dikarya</taxon>
        <taxon>Basidiomycota</taxon>
        <taxon>Agaricomycotina</taxon>
        <taxon>Agaricomycetes</taxon>
        <taxon>Agaricomycetidae</taxon>
        <taxon>Agaricales</taxon>
        <taxon>Agaricineae</taxon>
        <taxon>Psathyrellaceae</taxon>
        <taxon>Candolleomyces</taxon>
    </lineage>
</organism>
<dbReference type="STRING" id="2316362.A0A4Q2DDF1"/>
<dbReference type="Gene3D" id="2.60.120.260">
    <property type="entry name" value="Galactose-binding domain-like"/>
    <property type="match status" value="1"/>
</dbReference>
<evidence type="ECO:0000256" key="2">
    <source>
        <dbReference type="SAM" id="Phobius"/>
    </source>
</evidence>
<sequence>MSITLRFTGSAIYTFFILVNNAGQVGVTSRTDCKFVLDNGPAVSYLHMPDQSKANILYNQLVFHQTGLANTEHALEIVTEGLDYQTYVNFDYAIYTHHDDAPPSVNTTTDGSPSSTPGSEGSTTYNSSSKTPIWAIAGGVAGAILFAVVASFLFFCLRHQQKQTKLGKRPATPLEELNYSDMQYRVDPFIQVSPHHRGPPSSALGRTSQPLYRSVLQRMQHGLRGNYPALPPIPASSGYSDSSSYAGIATRGYPSDSDQVSSATGGTLSNAWANSEFSTSTFPKEKGNRIANPPLPPLPAGSSHLVFSVTNPDGQGGRQIRQAEIAERSSTVEQEMNPDEQERVRQIRQAEIAERLRTVEQEMDKLKRGFSTMSRQTSQQTNATQNDVDVDERGDTVGQTREQMRVMQQEIQMLRESQRSDWAMGLTDEPPPGYTANPTPRPVSGQH</sequence>
<feature type="compositionally biased region" description="Polar residues" evidence="1">
    <location>
        <begin position="256"/>
        <end position="270"/>
    </location>
</feature>
<keyword evidence="4" id="KW-1185">Reference proteome</keyword>
<evidence type="ECO:0000313" key="4">
    <source>
        <dbReference type="Proteomes" id="UP000290288"/>
    </source>
</evidence>
<dbReference type="CDD" id="cd12087">
    <property type="entry name" value="TM_EGFR-like"/>
    <property type="match status" value="1"/>
</dbReference>
<protein>
    <submittedName>
        <fullName evidence="3">Uncharacterized protein</fullName>
    </submittedName>
</protein>
<keyword evidence="2" id="KW-0472">Membrane</keyword>
<feature type="transmembrane region" description="Helical" evidence="2">
    <location>
        <begin position="133"/>
        <end position="157"/>
    </location>
</feature>
<name>A0A4Q2DDF1_9AGAR</name>
<feature type="compositionally biased region" description="Low complexity" evidence="1">
    <location>
        <begin position="107"/>
        <end position="124"/>
    </location>
</feature>
<feature type="region of interest" description="Disordered" evidence="1">
    <location>
        <begin position="422"/>
        <end position="447"/>
    </location>
</feature>
<accession>A0A4Q2DDF1</accession>
<feature type="compositionally biased region" description="Polar residues" evidence="1">
    <location>
        <begin position="371"/>
        <end position="387"/>
    </location>
</feature>
<evidence type="ECO:0000313" key="3">
    <source>
        <dbReference type="EMBL" id="RXW16644.1"/>
    </source>
</evidence>
<feature type="region of interest" description="Disordered" evidence="1">
    <location>
        <begin position="101"/>
        <end position="126"/>
    </location>
</feature>
<keyword evidence="2" id="KW-1133">Transmembrane helix</keyword>
<dbReference type="OrthoDB" id="2758521at2759"/>
<dbReference type="Proteomes" id="UP000290288">
    <property type="component" value="Unassembled WGS sequence"/>
</dbReference>
<feature type="region of interest" description="Disordered" evidence="1">
    <location>
        <begin position="371"/>
        <end position="397"/>
    </location>
</feature>
<reference evidence="3 4" key="1">
    <citation type="submission" date="2019-01" db="EMBL/GenBank/DDBJ databases">
        <title>Draft genome sequence of Psathyrella aberdarensis IHI B618.</title>
        <authorList>
            <person name="Buettner E."/>
            <person name="Kellner H."/>
        </authorList>
    </citation>
    <scope>NUCLEOTIDE SEQUENCE [LARGE SCALE GENOMIC DNA]</scope>
    <source>
        <strain evidence="3 4">IHI B618</strain>
    </source>
</reference>
<proteinExistence type="predicted"/>
<evidence type="ECO:0000256" key="1">
    <source>
        <dbReference type="SAM" id="MobiDB-lite"/>
    </source>
</evidence>
<dbReference type="AlphaFoldDB" id="A0A4Q2DDF1"/>
<comment type="caution">
    <text evidence="3">The sequence shown here is derived from an EMBL/GenBank/DDBJ whole genome shotgun (WGS) entry which is preliminary data.</text>
</comment>
<keyword evidence="2" id="KW-0812">Transmembrane</keyword>
<feature type="region of interest" description="Disordered" evidence="1">
    <location>
        <begin position="250"/>
        <end position="270"/>
    </location>
</feature>
<dbReference type="EMBL" id="SDEE01000416">
    <property type="protein sequence ID" value="RXW16644.1"/>
    <property type="molecule type" value="Genomic_DNA"/>
</dbReference>